<comment type="caution">
    <text evidence="11">The sequence shown here is derived from an EMBL/GenBank/DDBJ whole genome shotgun (WGS) entry which is preliminary data.</text>
</comment>
<evidence type="ECO:0000256" key="5">
    <source>
        <dbReference type="ARBA" id="ARBA00023004"/>
    </source>
</evidence>
<dbReference type="EMBL" id="DTBP01000025">
    <property type="protein sequence ID" value="HGQ74195.1"/>
    <property type="molecule type" value="Genomic_DNA"/>
</dbReference>
<dbReference type="InterPro" id="IPR013785">
    <property type="entry name" value="Aldolase_TIM"/>
</dbReference>
<dbReference type="SUPFAM" id="SSF102114">
    <property type="entry name" value="Radical SAM enzymes"/>
    <property type="match status" value="1"/>
</dbReference>
<keyword evidence="4 9" id="KW-0479">Metal-binding</keyword>
<comment type="catalytic activity">
    <reaction evidence="8 9">
        <text>N(1)-methylguanosine(37) in tRNA(Phe) + pyruvate + S-adenosyl-L-methionine = 4-demethylwyosine(37) in tRNA(Phe) + 5'-deoxyadenosine + L-methionine + CO2 + H2O</text>
        <dbReference type="Rhea" id="RHEA:36347"/>
        <dbReference type="Rhea" id="RHEA-COMP:10164"/>
        <dbReference type="Rhea" id="RHEA-COMP:10165"/>
        <dbReference type="ChEBI" id="CHEBI:15361"/>
        <dbReference type="ChEBI" id="CHEBI:15377"/>
        <dbReference type="ChEBI" id="CHEBI:16526"/>
        <dbReference type="ChEBI" id="CHEBI:17319"/>
        <dbReference type="ChEBI" id="CHEBI:57844"/>
        <dbReference type="ChEBI" id="CHEBI:59789"/>
        <dbReference type="ChEBI" id="CHEBI:64315"/>
        <dbReference type="ChEBI" id="CHEBI:73542"/>
        <dbReference type="EC" id="4.1.3.44"/>
    </reaction>
</comment>
<protein>
    <recommendedName>
        <fullName evidence="9">S-adenosyl-L-methionine-dependent tRNA 4-demethylwyosine synthase</fullName>
        <ecNumber evidence="9">4.1.3.44</ecNumber>
    </recommendedName>
    <alternativeName>
        <fullName evidence="9">tRNA wyosine derivatives biosynthesis protein Taw1</fullName>
    </alternativeName>
</protein>
<comment type="similarity">
    <text evidence="9">Belongs to the TYW1 family.</text>
</comment>
<keyword evidence="5 9" id="KW-0408">Iron</keyword>
<feature type="binding site" evidence="9">
    <location>
        <position position="48"/>
    </location>
    <ligand>
        <name>[4Fe-4S] cluster</name>
        <dbReference type="ChEBI" id="CHEBI:49883"/>
        <label>1</label>
    </ligand>
</feature>
<dbReference type="GO" id="GO:0005737">
    <property type="term" value="C:cytoplasm"/>
    <property type="evidence" value="ECO:0007669"/>
    <property type="project" value="UniProtKB-SubCell"/>
</dbReference>
<dbReference type="NCBIfam" id="TIGR03972">
    <property type="entry name" value="rSAM_TYW1"/>
    <property type="match status" value="1"/>
</dbReference>
<name>A0A7C4JNK0_STAMA</name>
<feature type="binding site" evidence="9">
    <location>
        <position position="74"/>
    </location>
    <ligand>
        <name>[4Fe-4S] cluster</name>
        <dbReference type="ChEBI" id="CHEBI:49883"/>
        <label>1</label>
    </ligand>
</feature>
<dbReference type="AlphaFoldDB" id="A0A7C4JNK0"/>
<dbReference type="Pfam" id="PF04055">
    <property type="entry name" value="Radical_SAM"/>
    <property type="match status" value="1"/>
</dbReference>
<keyword evidence="9" id="KW-0963">Cytoplasm</keyword>
<reference evidence="11" key="1">
    <citation type="journal article" date="2020" name="mSystems">
        <title>Genome- and Community-Level Interaction Insights into Carbon Utilization and Element Cycling Functions of Hydrothermarchaeota in Hydrothermal Sediment.</title>
        <authorList>
            <person name="Zhou Z."/>
            <person name="Liu Y."/>
            <person name="Xu W."/>
            <person name="Pan J."/>
            <person name="Luo Z.H."/>
            <person name="Li M."/>
        </authorList>
    </citation>
    <scope>NUCLEOTIDE SEQUENCE [LARGE SCALE GENOMIC DNA]</scope>
    <source>
        <strain evidence="11">SpSt-648</strain>
    </source>
</reference>
<dbReference type="InterPro" id="IPR034556">
    <property type="entry name" value="tRNA_wybutosine-synthase"/>
</dbReference>
<dbReference type="GO" id="GO:0008033">
    <property type="term" value="P:tRNA processing"/>
    <property type="evidence" value="ECO:0007669"/>
    <property type="project" value="UniProtKB-UniRule"/>
</dbReference>
<dbReference type="InterPro" id="IPR013917">
    <property type="entry name" value="tRNA_wybutosine-synth"/>
</dbReference>
<sequence>MIEPYNPRIVEKQREEFWNQNPVYRLLYDRMRKQGYHFVGTTGVVKRCYWTREAILHGRFCYKCLWYGIESHRCIQFSPTAIWCWNRCMHCWRIQPSDIGLHWDETKLPVIDEPEFLVEESIRVFKHIIAGFRANPNANNSFIEEAMNPKHVAISLVGEPLLYGRLNELIKEYHKKGLTTFLVTRGVRPDILASLDEEPTQLYISLEAWNRDKYVEFNKPIVPKAWELIMESLELLSSMSNPTVIRITLIKGFNDNDEAINGFKKIIEKSQPWYVEVKAYMYMGYSKNRLKPDNMPSHEHVRNFALKLSVETGYEYIGESIPSRVVLLSRVGEPKRHGKGCPDGVKHPEKYVPLLTQEYEEASDD</sequence>
<dbReference type="SFLD" id="SFLDF00284">
    <property type="entry name" value="tRNA_wybutosine-synthesizing"/>
    <property type="match status" value="1"/>
</dbReference>
<comment type="subcellular location">
    <subcellularLocation>
        <location evidence="9">Cytoplasm</location>
    </subcellularLocation>
</comment>
<evidence type="ECO:0000256" key="3">
    <source>
        <dbReference type="ARBA" id="ARBA00022694"/>
    </source>
</evidence>
<dbReference type="InterPro" id="IPR023993">
    <property type="entry name" value="TYW1_archaea"/>
</dbReference>
<comment type="function">
    <text evidence="9">Component of the wyosine derivatives biosynthesis pathway that catalyzes the condensation of N-methylguanine with 2 carbon atoms from pyruvate to form the tricyclic 4-demethylwyosine (imG-14) on guanosine-37 of tRNA(Phe).</text>
</comment>
<evidence type="ECO:0000256" key="8">
    <source>
        <dbReference type="ARBA" id="ARBA00049466"/>
    </source>
</evidence>
<keyword evidence="2 9" id="KW-0949">S-adenosyl-L-methionine</keyword>
<dbReference type="PANTHER" id="PTHR13930">
    <property type="entry name" value="S-ADENOSYL-L-METHIONINE-DEPENDENT TRNA 4-DEMETHYLWYOSINE SYNTHASE"/>
    <property type="match status" value="1"/>
</dbReference>
<organism evidence="11">
    <name type="scientific">Staphylothermus marinus</name>
    <dbReference type="NCBI Taxonomy" id="2280"/>
    <lineage>
        <taxon>Archaea</taxon>
        <taxon>Thermoproteota</taxon>
        <taxon>Thermoprotei</taxon>
        <taxon>Desulfurococcales</taxon>
        <taxon>Desulfurococcaceae</taxon>
        <taxon>Staphylothermus</taxon>
    </lineage>
</organism>
<evidence type="ECO:0000256" key="6">
    <source>
        <dbReference type="ARBA" id="ARBA00023014"/>
    </source>
</evidence>
<dbReference type="GO" id="GO:0102521">
    <property type="term" value="F:tRNA-4-demethylwyosine synthase activity"/>
    <property type="evidence" value="ECO:0007669"/>
    <property type="project" value="UniProtKB-EC"/>
</dbReference>
<evidence type="ECO:0000256" key="1">
    <source>
        <dbReference type="ARBA" id="ARBA00022485"/>
    </source>
</evidence>
<dbReference type="PANTHER" id="PTHR13930:SF0">
    <property type="entry name" value="S-ADENOSYL-L-METHIONINE-DEPENDENT TRNA 4-DEMETHYLWYOSINE SYNTHASE TYW1-RELATED"/>
    <property type="match status" value="1"/>
</dbReference>
<dbReference type="Pfam" id="PF08608">
    <property type="entry name" value="Wyosine_form"/>
    <property type="match status" value="1"/>
</dbReference>
<evidence type="ECO:0000256" key="4">
    <source>
        <dbReference type="ARBA" id="ARBA00022723"/>
    </source>
</evidence>
<dbReference type="InterPro" id="IPR058240">
    <property type="entry name" value="rSAM_sf"/>
</dbReference>
<gene>
    <name evidence="9" type="primary">taw1</name>
    <name evidence="11" type="ORF">ENU20_03865</name>
</gene>
<dbReference type="GO" id="GO:0046872">
    <property type="term" value="F:metal ion binding"/>
    <property type="evidence" value="ECO:0007669"/>
    <property type="project" value="UniProtKB-KW"/>
</dbReference>
<feature type="binding site" evidence="9">
    <location>
        <position position="61"/>
    </location>
    <ligand>
        <name>[4Fe-4S] cluster</name>
        <dbReference type="ChEBI" id="CHEBI:49883"/>
        <label>1</label>
    </ligand>
</feature>
<evidence type="ECO:0000256" key="2">
    <source>
        <dbReference type="ARBA" id="ARBA00022691"/>
    </source>
</evidence>
<evidence type="ECO:0000313" key="11">
    <source>
        <dbReference type="EMBL" id="HGQ74195.1"/>
    </source>
</evidence>
<accession>A0A7C4JNK0</accession>
<feature type="binding site" evidence="9">
    <location>
        <position position="91"/>
    </location>
    <ligand>
        <name>[4Fe-4S] cluster</name>
        <dbReference type="ChEBI" id="CHEBI:49883"/>
        <label>2</label>
        <note>4Fe-4S-S-AdoMet</note>
    </ligand>
</feature>
<evidence type="ECO:0000256" key="7">
    <source>
        <dbReference type="ARBA" id="ARBA00023239"/>
    </source>
</evidence>
<feature type="domain" description="Radical SAM core" evidence="10">
    <location>
        <begin position="67"/>
        <end position="319"/>
    </location>
</feature>
<keyword evidence="7 9" id="KW-0456">Lyase</keyword>
<dbReference type="HAMAP" id="MF_01921">
    <property type="entry name" value="TYW1_archaea"/>
    <property type="match status" value="1"/>
</dbReference>
<proteinExistence type="inferred from homology"/>
<evidence type="ECO:0000256" key="9">
    <source>
        <dbReference type="HAMAP-Rule" id="MF_01921"/>
    </source>
</evidence>
<keyword evidence="6 9" id="KW-0411">Iron-sulfur</keyword>
<evidence type="ECO:0000259" key="10">
    <source>
        <dbReference type="PROSITE" id="PS51918"/>
    </source>
</evidence>
<dbReference type="Gene3D" id="3.20.20.70">
    <property type="entry name" value="Aldolase class I"/>
    <property type="match status" value="1"/>
</dbReference>
<dbReference type="InterPro" id="IPR007197">
    <property type="entry name" value="rSAM"/>
</dbReference>
<dbReference type="PROSITE" id="PS51918">
    <property type="entry name" value="RADICAL_SAM"/>
    <property type="match status" value="1"/>
</dbReference>
<keyword evidence="1 9" id="KW-0004">4Fe-4S</keyword>
<dbReference type="SFLD" id="SFLDG01071">
    <property type="entry name" value="tRNA_wybutosine-synthesizing"/>
    <property type="match status" value="1"/>
</dbReference>
<feature type="binding site" evidence="9">
    <location>
        <position position="88"/>
    </location>
    <ligand>
        <name>[4Fe-4S] cluster</name>
        <dbReference type="ChEBI" id="CHEBI:49883"/>
        <label>2</label>
        <note>4Fe-4S-S-AdoMet</note>
    </ligand>
</feature>
<feature type="binding site" evidence="9">
    <location>
        <position position="84"/>
    </location>
    <ligand>
        <name>[4Fe-4S] cluster</name>
        <dbReference type="ChEBI" id="CHEBI:49883"/>
        <label>2</label>
        <note>4Fe-4S-S-AdoMet</note>
    </ligand>
</feature>
<comment type="subunit">
    <text evidence="9">Monomer.</text>
</comment>
<dbReference type="GO" id="GO:0051539">
    <property type="term" value="F:4 iron, 4 sulfur cluster binding"/>
    <property type="evidence" value="ECO:0007669"/>
    <property type="project" value="UniProtKB-UniRule"/>
</dbReference>
<dbReference type="EC" id="4.1.3.44" evidence="9"/>
<dbReference type="CDD" id="cd01335">
    <property type="entry name" value="Radical_SAM"/>
    <property type="match status" value="1"/>
</dbReference>
<keyword evidence="3 9" id="KW-0819">tRNA processing</keyword>
<dbReference type="SFLD" id="SFLDS00029">
    <property type="entry name" value="Radical_SAM"/>
    <property type="match status" value="1"/>
</dbReference>
<comment type="cofactor">
    <cofactor evidence="9">
        <name>[4Fe-4S] cluster</name>
        <dbReference type="ChEBI" id="CHEBI:49883"/>
    </cofactor>
    <text evidence="9">Binds 2 [4Fe-4S] clusters. Binds 1 [4Fe-4S] cluster coordinated with 3 cysteines and an exchangeable S-adenosyl-L-methionine.</text>
</comment>